<reference evidence="1 2" key="1">
    <citation type="submission" date="2020-02" db="EMBL/GenBank/DDBJ databases">
        <authorList>
            <person name="Ferguson B K."/>
        </authorList>
    </citation>
    <scope>NUCLEOTIDE SEQUENCE [LARGE SCALE GENOMIC DNA]</scope>
</reference>
<dbReference type="Proteomes" id="UP000479000">
    <property type="component" value="Unassembled WGS sequence"/>
</dbReference>
<evidence type="ECO:0000313" key="1">
    <source>
        <dbReference type="EMBL" id="CAB0002227.1"/>
    </source>
</evidence>
<dbReference type="AlphaFoldDB" id="A0A6H5GFM5"/>
<feature type="non-terminal residue" evidence="1">
    <location>
        <position position="195"/>
    </location>
</feature>
<organism evidence="1 2">
    <name type="scientific">Nesidiocoris tenuis</name>
    <dbReference type="NCBI Taxonomy" id="355587"/>
    <lineage>
        <taxon>Eukaryota</taxon>
        <taxon>Metazoa</taxon>
        <taxon>Ecdysozoa</taxon>
        <taxon>Arthropoda</taxon>
        <taxon>Hexapoda</taxon>
        <taxon>Insecta</taxon>
        <taxon>Pterygota</taxon>
        <taxon>Neoptera</taxon>
        <taxon>Paraneoptera</taxon>
        <taxon>Hemiptera</taxon>
        <taxon>Heteroptera</taxon>
        <taxon>Panheteroptera</taxon>
        <taxon>Cimicomorpha</taxon>
        <taxon>Miridae</taxon>
        <taxon>Dicyphina</taxon>
        <taxon>Nesidiocoris</taxon>
    </lineage>
</organism>
<gene>
    <name evidence="1" type="ORF">NTEN_LOCUS8014</name>
</gene>
<proteinExistence type="predicted"/>
<protein>
    <submittedName>
        <fullName evidence="1">Uncharacterized protein</fullName>
    </submittedName>
</protein>
<sequence length="195" mass="21829">MWDLTAYGGSVSHRVNFTIEFLTNDADCNGCAVDEGYSRGFKRLGSHDHSILIHQLYCRLLQLLFFDFQIGPLPSTNILSELKDSLESTIAMLALRLGPLRDDLSQKLPRDVSTRLQSPRHHTVAKCESSSADLQALKPWITNLDSSGKVEIPTCLTLERMLFQPPLSMTSIYSSLPETLGIVEILCKKTEFRAT</sequence>
<accession>A0A6H5GFM5</accession>
<keyword evidence="2" id="KW-1185">Reference proteome</keyword>
<dbReference type="EMBL" id="CADCXU010011979">
    <property type="protein sequence ID" value="CAB0002227.1"/>
    <property type="molecule type" value="Genomic_DNA"/>
</dbReference>
<name>A0A6H5GFM5_9HEMI</name>
<evidence type="ECO:0000313" key="2">
    <source>
        <dbReference type="Proteomes" id="UP000479000"/>
    </source>
</evidence>